<feature type="region of interest" description="Disordered" evidence="1">
    <location>
        <begin position="114"/>
        <end position="140"/>
    </location>
</feature>
<dbReference type="Pfam" id="PF00168">
    <property type="entry name" value="C2"/>
    <property type="match status" value="1"/>
</dbReference>
<gene>
    <name evidence="3" type="ORF">EB796_017221</name>
</gene>
<dbReference type="Proteomes" id="UP000593567">
    <property type="component" value="Unassembled WGS sequence"/>
</dbReference>
<dbReference type="PANTHER" id="PTHR21119">
    <property type="entry name" value="C2 DOMAIN-CONTAINING PROTEIN"/>
    <property type="match status" value="1"/>
</dbReference>
<feature type="region of interest" description="Disordered" evidence="1">
    <location>
        <begin position="298"/>
        <end position="321"/>
    </location>
</feature>
<dbReference type="EMBL" id="VXIV02002573">
    <property type="protein sequence ID" value="KAF6024473.1"/>
    <property type="molecule type" value="Genomic_DNA"/>
</dbReference>
<evidence type="ECO:0000259" key="2">
    <source>
        <dbReference type="PROSITE" id="PS50004"/>
    </source>
</evidence>
<proteinExistence type="predicted"/>
<accession>A0A7J7JF55</accession>
<dbReference type="SMART" id="SM00239">
    <property type="entry name" value="C2"/>
    <property type="match status" value="1"/>
</dbReference>
<evidence type="ECO:0000313" key="4">
    <source>
        <dbReference type="Proteomes" id="UP000593567"/>
    </source>
</evidence>
<reference evidence="3" key="1">
    <citation type="submission" date="2020-06" db="EMBL/GenBank/DDBJ databases">
        <title>Draft genome of Bugula neritina, a colonial animal packing powerful symbionts and potential medicines.</title>
        <authorList>
            <person name="Rayko M."/>
        </authorList>
    </citation>
    <scope>NUCLEOTIDE SEQUENCE [LARGE SCALE GENOMIC DNA]</scope>
    <source>
        <strain evidence="3">Kwan_BN1</strain>
    </source>
</reference>
<name>A0A7J7JF55_BUGNE</name>
<organism evidence="3 4">
    <name type="scientific">Bugula neritina</name>
    <name type="common">Brown bryozoan</name>
    <name type="synonym">Sertularia neritina</name>
    <dbReference type="NCBI Taxonomy" id="10212"/>
    <lineage>
        <taxon>Eukaryota</taxon>
        <taxon>Metazoa</taxon>
        <taxon>Spiralia</taxon>
        <taxon>Lophotrochozoa</taxon>
        <taxon>Bryozoa</taxon>
        <taxon>Gymnolaemata</taxon>
        <taxon>Cheilostomatida</taxon>
        <taxon>Flustrina</taxon>
        <taxon>Buguloidea</taxon>
        <taxon>Bugulidae</taxon>
        <taxon>Bugula</taxon>
    </lineage>
</organism>
<dbReference type="PROSITE" id="PS50004">
    <property type="entry name" value="C2"/>
    <property type="match status" value="1"/>
</dbReference>
<dbReference type="OrthoDB" id="9976063at2759"/>
<dbReference type="InterPro" id="IPR000008">
    <property type="entry name" value="C2_dom"/>
</dbReference>
<dbReference type="InterPro" id="IPR035892">
    <property type="entry name" value="C2_domain_sf"/>
</dbReference>
<keyword evidence="4" id="KW-1185">Reference proteome</keyword>
<dbReference type="InterPro" id="IPR039934">
    <property type="entry name" value="C2CD2/C2CD2L"/>
</dbReference>
<dbReference type="AlphaFoldDB" id="A0A7J7JF55"/>
<sequence>MCLQVLKGELQLSALQLTLTASDNSVSIHSNLLLILHLLKTEVNIILANDADSLSLTIKPGEMITRELQFSPYYQGVDCVADEKKLTHHVTEIITNIALVLKVAISPRGVVGDPPSLQSSSLRQQSTPSTSSVPPKPPRSIEDKKLMIKLIKATKLNKQNLAGMDAYCVVQVDQPYQTHSTSIAKNTVNPYWDEHFLFDMNSNTNQVTFRVYGNSKDTDDNRNCLGESVIEIEVLRYNHGIRLVLPLERRAIDMEPTHPVSGSVTIEAFFVDSAEFSSPESDDVFAQSVEPLLVVSDTGESAPEMMEELPSPTLQLPPGEDIDHRLSELEENTLGSNSSTRVGDKDGSAQSIGVIHNDSRLDSTLSIDMKNAEIITLQPQDSVTDLVMKEISNRHDMPSTIIITSGQGRVSLHILYSREPRAPTCLKVVVIRSGVIRFYYFIIW</sequence>
<comment type="caution">
    <text evidence="3">The sequence shown here is derived from an EMBL/GenBank/DDBJ whole genome shotgun (WGS) entry which is preliminary data.</text>
</comment>
<dbReference type="SUPFAM" id="SSF49562">
    <property type="entry name" value="C2 domain (Calcium/lipid-binding domain, CaLB)"/>
    <property type="match status" value="1"/>
</dbReference>
<evidence type="ECO:0000256" key="1">
    <source>
        <dbReference type="SAM" id="MobiDB-lite"/>
    </source>
</evidence>
<feature type="domain" description="C2" evidence="2">
    <location>
        <begin position="127"/>
        <end position="245"/>
    </location>
</feature>
<evidence type="ECO:0000313" key="3">
    <source>
        <dbReference type="EMBL" id="KAF6024473.1"/>
    </source>
</evidence>
<dbReference type="Gene3D" id="2.60.40.150">
    <property type="entry name" value="C2 domain"/>
    <property type="match status" value="1"/>
</dbReference>
<protein>
    <submittedName>
        <fullName evidence="3">C2CD2</fullName>
    </submittedName>
</protein>
<feature type="compositionally biased region" description="Low complexity" evidence="1">
    <location>
        <begin position="114"/>
        <end position="133"/>
    </location>
</feature>
<dbReference type="PANTHER" id="PTHR21119:SF5">
    <property type="entry name" value="C2 DOMAIN-CONTAINING PROTEIN"/>
    <property type="match status" value="1"/>
</dbReference>